<dbReference type="Gene3D" id="3.90.79.10">
    <property type="entry name" value="Nucleoside Triphosphate Pyrophosphohydrolase"/>
    <property type="match status" value="1"/>
</dbReference>
<comment type="cofactor">
    <cofactor evidence="1">
        <name>Mg(2+)</name>
        <dbReference type="ChEBI" id="CHEBI:18420"/>
    </cofactor>
</comment>
<dbReference type="PROSITE" id="PS51462">
    <property type="entry name" value="NUDIX"/>
    <property type="match status" value="1"/>
</dbReference>
<dbReference type="OrthoDB" id="6003772at2"/>
<dbReference type="GO" id="GO:0016787">
    <property type="term" value="F:hydrolase activity"/>
    <property type="evidence" value="ECO:0007669"/>
    <property type="project" value="UniProtKB-KW"/>
</dbReference>
<dbReference type="InterPro" id="IPR020084">
    <property type="entry name" value="NUDIX_hydrolase_CS"/>
</dbReference>
<accession>A0A2N3RQH7</accession>
<evidence type="ECO:0000313" key="5">
    <source>
        <dbReference type="EMBL" id="PKV14700.1"/>
    </source>
</evidence>
<comment type="caution">
    <text evidence="5">The sequence shown here is derived from an EMBL/GenBank/DDBJ whole genome shotgun (WGS) entry which is preliminary data.</text>
</comment>
<dbReference type="EMBL" id="PHKW01000001">
    <property type="protein sequence ID" value="PKV18980.1"/>
    <property type="molecule type" value="Genomic_DNA"/>
</dbReference>
<dbReference type="SUPFAM" id="SSF55811">
    <property type="entry name" value="Nudix"/>
    <property type="match status" value="1"/>
</dbReference>
<evidence type="ECO:0000256" key="3">
    <source>
        <dbReference type="RuleBase" id="RU003476"/>
    </source>
</evidence>
<evidence type="ECO:0000313" key="8">
    <source>
        <dbReference type="Proteomes" id="UP000233748"/>
    </source>
</evidence>
<organism evidence="5 7">
    <name type="scientific">Xanthomonas prunicola</name>
    <dbReference type="NCBI Taxonomy" id="2053930"/>
    <lineage>
        <taxon>Bacteria</taxon>
        <taxon>Pseudomonadati</taxon>
        <taxon>Pseudomonadota</taxon>
        <taxon>Gammaproteobacteria</taxon>
        <taxon>Lysobacterales</taxon>
        <taxon>Lysobacteraceae</taxon>
        <taxon>Xanthomonas</taxon>
    </lineage>
</organism>
<dbReference type="CDD" id="cd02883">
    <property type="entry name" value="NUDIX_Hydrolase"/>
    <property type="match status" value="1"/>
</dbReference>
<evidence type="ECO:0000259" key="4">
    <source>
        <dbReference type="PROSITE" id="PS51462"/>
    </source>
</evidence>
<feature type="domain" description="Nudix hydrolase" evidence="4">
    <location>
        <begin position="83"/>
        <end position="267"/>
    </location>
</feature>
<dbReference type="AlphaFoldDB" id="A0A2N3RQH7"/>
<proteinExistence type="inferred from homology"/>
<evidence type="ECO:0000313" key="7">
    <source>
        <dbReference type="Proteomes" id="UP000233720"/>
    </source>
</evidence>
<dbReference type="InterPro" id="IPR000086">
    <property type="entry name" value="NUDIX_hydrolase_dom"/>
</dbReference>
<dbReference type="InterPro" id="IPR020476">
    <property type="entry name" value="Nudix_hydrolase"/>
</dbReference>
<evidence type="ECO:0000256" key="1">
    <source>
        <dbReference type="ARBA" id="ARBA00001946"/>
    </source>
</evidence>
<evidence type="ECO:0000313" key="6">
    <source>
        <dbReference type="EMBL" id="PKV18980.1"/>
    </source>
</evidence>
<name>A0A2N3RQH7_9XANT</name>
<gene>
    <name evidence="5" type="ORF">XpruCFBP8353_02050</name>
    <name evidence="6" type="ORF">XpruCFBP8354_02050</name>
</gene>
<dbReference type="Proteomes" id="UP000233720">
    <property type="component" value="Unassembled WGS sequence"/>
</dbReference>
<sequence>MEALTLVCKVNANPVPDWTNVHAHLSSAYRAASDVLRDGSPAFPDAANALDVARNTCLTTHDGKLIADNVLFAVRNLIDVTTARRPAVALAPNIRTDTDTLASSIPASVSNPLQWNAPRAQAEAIARNIASWADSQLPTIVNQAGQWALPGGGIHDGESPEAAARREFAEETGFSLDDVSDFPCDPPVDLTDTHGELFHLVCFQTTRDLGSIVTAINQATAAGASGSRPRGSGICDWEIASMRCVNKSKLTDYLGIPQTLSAPALMEGACITAGIAYPPARSSAHLIRSSSGWEAYPRQAIDWYEQIALHLQAIV</sequence>
<evidence type="ECO:0000256" key="2">
    <source>
        <dbReference type="ARBA" id="ARBA00022801"/>
    </source>
</evidence>
<dbReference type="PRINTS" id="PR00502">
    <property type="entry name" value="NUDIXFAMILY"/>
</dbReference>
<dbReference type="Proteomes" id="UP000233748">
    <property type="component" value="Unassembled WGS sequence"/>
</dbReference>
<dbReference type="EMBL" id="PHKV01000001">
    <property type="protein sequence ID" value="PKV14700.1"/>
    <property type="molecule type" value="Genomic_DNA"/>
</dbReference>
<reference evidence="7 8" key="1">
    <citation type="submission" date="2017-11" db="EMBL/GenBank/DDBJ databases">
        <title>Xanthomonas prunicola sp. nov., a novel pathogen that affects nectarine (Prunus persica var. nectarine) trees.</title>
        <authorList>
            <person name="Lopez M."/>
            <person name="Lopez-Soriano P."/>
            <person name="Garita-Cambronero J."/>
            <person name="Beltran C."/>
            <person name="Taghouti G."/>
            <person name="Portier P."/>
            <person name="Cubero J."/>
            <person name="Fischer-Le Saux M."/>
            <person name="Marco-Noales E."/>
        </authorList>
    </citation>
    <scope>NUCLEOTIDE SEQUENCE [LARGE SCALE GENOMIC DNA]</scope>
    <source>
        <strain evidence="5 7">CFBP8353</strain>
        <strain evidence="6 8">CFBP8354</strain>
    </source>
</reference>
<comment type="similarity">
    <text evidence="3">Belongs to the Nudix hydrolase family.</text>
</comment>
<keyword evidence="2 3" id="KW-0378">Hydrolase</keyword>
<dbReference type="Pfam" id="PF00293">
    <property type="entry name" value="NUDIX"/>
    <property type="match status" value="1"/>
</dbReference>
<dbReference type="InterPro" id="IPR015797">
    <property type="entry name" value="NUDIX_hydrolase-like_dom_sf"/>
</dbReference>
<dbReference type="PROSITE" id="PS00893">
    <property type="entry name" value="NUDIX_BOX"/>
    <property type="match status" value="1"/>
</dbReference>
<keyword evidence="8" id="KW-1185">Reference proteome</keyword>
<protein>
    <recommendedName>
        <fullName evidence="4">Nudix hydrolase domain-containing protein</fullName>
    </recommendedName>
</protein>